<dbReference type="Proteomes" id="UP001607302">
    <property type="component" value="Unassembled WGS sequence"/>
</dbReference>
<evidence type="ECO:0000313" key="1">
    <source>
        <dbReference type="EMBL" id="KAL2714842.1"/>
    </source>
</evidence>
<gene>
    <name evidence="1" type="ORF">V1478_016027</name>
</gene>
<sequence>MDLSIIVDGDRVIKETKTIALERNSNAFPKMRNTESTVFSRPVREWYVRADQYILVRFIELTLTRVAGSIPIQITAEIFVKPGINSSRLNRALSPTSFENVEPMSDKRGPRIHQRGSQTSFLYFAPIRIILATGASLELSALQRVEDTTIPVLLCTIWVQMRRTRSTKRQVGKIISTVTPISPVKKQGRLISTRNRSGGKLIEVVVEEKGKRDKKKANTFRVALALFIFVCEGPPLPLITLLGTTNKKFTKYHLWLFDGSAYLKVRKTRRCIPISHDIRLFLPLLLIAKVSNNSKTMRKIVYE</sequence>
<organism evidence="1 2">
    <name type="scientific">Vespula squamosa</name>
    <name type="common">Southern yellow jacket</name>
    <name type="synonym">Wasp</name>
    <dbReference type="NCBI Taxonomy" id="30214"/>
    <lineage>
        <taxon>Eukaryota</taxon>
        <taxon>Metazoa</taxon>
        <taxon>Ecdysozoa</taxon>
        <taxon>Arthropoda</taxon>
        <taxon>Hexapoda</taxon>
        <taxon>Insecta</taxon>
        <taxon>Pterygota</taxon>
        <taxon>Neoptera</taxon>
        <taxon>Endopterygota</taxon>
        <taxon>Hymenoptera</taxon>
        <taxon>Apocrita</taxon>
        <taxon>Aculeata</taxon>
        <taxon>Vespoidea</taxon>
        <taxon>Vespidae</taxon>
        <taxon>Vespinae</taxon>
        <taxon>Vespula</taxon>
    </lineage>
</organism>
<proteinExistence type="predicted"/>
<reference evidence="1 2" key="1">
    <citation type="journal article" date="2024" name="Ann. Entomol. Soc. Am.">
        <title>Genomic analyses of the southern and eastern yellowjacket wasps (Hymenoptera: Vespidae) reveal evolutionary signatures of social life.</title>
        <authorList>
            <person name="Catto M.A."/>
            <person name="Caine P.B."/>
            <person name="Orr S.E."/>
            <person name="Hunt B.G."/>
            <person name="Goodisman M.A.D."/>
        </authorList>
    </citation>
    <scope>NUCLEOTIDE SEQUENCE [LARGE SCALE GENOMIC DNA]</scope>
    <source>
        <strain evidence="1">233</strain>
        <tissue evidence="1">Head and thorax</tissue>
    </source>
</reference>
<accession>A0ABD2A2I9</accession>
<dbReference type="AlphaFoldDB" id="A0ABD2A2I9"/>
<dbReference type="EMBL" id="JAUDFV010000156">
    <property type="protein sequence ID" value="KAL2714842.1"/>
    <property type="molecule type" value="Genomic_DNA"/>
</dbReference>
<comment type="caution">
    <text evidence="1">The sequence shown here is derived from an EMBL/GenBank/DDBJ whole genome shotgun (WGS) entry which is preliminary data.</text>
</comment>
<keyword evidence="2" id="KW-1185">Reference proteome</keyword>
<protein>
    <submittedName>
        <fullName evidence="1">Uncharacterized protein</fullName>
    </submittedName>
</protein>
<evidence type="ECO:0000313" key="2">
    <source>
        <dbReference type="Proteomes" id="UP001607302"/>
    </source>
</evidence>
<name>A0ABD2A2I9_VESSQ</name>